<name>A0A8S5MDZ3_9CAUD</name>
<reference evidence="1" key="1">
    <citation type="journal article" date="2021" name="Proc. Natl. Acad. Sci. U.S.A.">
        <title>A Catalog of Tens of Thousands of Viruses from Human Metagenomes Reveals Hidden Associations with Chronic Diseases.</title>
        <authorList>
            <person name="Tisza M.J."/>
            <person name="Buck C.B."/>
        </authorList>
    </citation>
    <scope>NUCLEOTIDE SEQUENCE</scope>
    <source>
        <strain evidence="1">CtYh54</strain>
    </source>
</reference>
<dbReference type="EMBL" id="BK014884">
    <property type="protein sequence ID" value="DAD80549.1"/>
    <property type="molecule type" value="Genomic_DNA"/>
</dbReference>
<accession>A0A8S5MDZ3</accession>
<sequence length="149" mass="17437">MTEIYNKGLETEYALDKTDKHNTIYTAFCIENGEKFECGFYAPKDLPKSLLQEIGNELASGWGGECIRVKKELTEEEKFYKDLKKWKYNTSPKPYRRRFKGGEGKIFFHTGFSGKRTLLLSDEFGNHFKFKLPSRFPDYVIPQLPWIDA</sequence>
<organism evidence="1">
    <name type="scientific">Siphoviridae sp. ctYh54</name>
    <dbReference type="NCBI Taxonomy" id="2826379"/>
    <lineage>
        <taxon>Viruses</taxon>
        <taxon>Duplodnaviria</taxon>
        <taxon>Heunggongvirae</taxon>
        <taxon>Uroviricota</taxon>
        <taxon>Caudoviricetes</taxon>
    </lineage>
</organism>
<protein>
    <submittedName>
        <fullName evidence="1">Uncharacterized protein</fullName>
    </submittedName>
</protein>
<evidence type="ECO:0000313" key="1">
    <source>
        <dbReference type="EMBL" id="DAD80549.1"/>
    </source>
</evidence>
<proteinExistence type="predicted"/>